<sequence>MPDSNSPWTPDDAFWNEAWADMETRLDRKRRRRLLLPLLLLLTALAAGTLVLWDGPLPGVSVPSERATAEPAAIVRTAPTTTPIGAGEEALATTELPDGGGLKNAETPAPKPLGAPGRSPQNETNASGIPEGPGTRAPRPNETNSPLEDASRATPPPTAVEPSGQSRTSQLVAGVPLPTMQVDYSKNLDLEPVVAAAPIITPADPFHSFNLAAGTSVYPTAYLPGTYLQFTRLIPAGKWFVPVGLRYDYTRRELRSTATDDPRELISVNDPTFSGSVAYAQGGEAIREPRRLKMHTLGLRSGVGRRVSNKITLSAGLDLSYILAGSGPTYSVTDSAGVVLVSVAEERFTRSAYGGGANQDFAPAVGSPAPIVNPYLNRWQLSAWMRADYRLSGNLHLTLGYTPHISPLYREGAPSVSANRIELGFLLAL</sequence>
<keyword evidence="2" id="KW-1133">Transmembrane helix</keyword>
<gene>
    <name evidence="3" type="ORF">E4021_04490</name>
</gene>
<organism evidence="3 4">
    <name type="scientific">Neolewinella litorea</name>
    <dbReference type="NCBI Taxonomy" id="2562452"/>
    <lineage>
        <taxon>Bacteria</taxon>
        <taxon>Pseudomonadati</taxon>
        <taxon>Bacteroidota</taxon>
        <taxon>Saprospiria</taxon>
        <taxon>Saprospirales</taxon>
        <taxon>Lewinellaceae</taxon>
        <taxon>Neolewinella</taxon>
    </lineage>
</organism>
<accession>A0A4S4NTN3</accession>
<feature type="region of interest" description="Disordered" evidence="1">
    <location>
        <begin position="63"/>
        <end position="172"/>
    </location>
</feature>
<dbReference type="EMBL" id="SRSF01000001">
    <property type="protein sequence ID" value="THH41851.1"/>
    <property type="molecule type" value="Genomic_DNA"/>
</dbReference>
<keyword evidence="2" id="KW-0472">Membrane</keyword>
<comment type="caution">
    <text evidence="3">The sequence shown here is derived from an EMBL/GenBank/DDBJ whole genome shotgun (WGS) entry which is preliminary data.</text>
</comment>
<proteinExistence type="predicted"/>
<keyword evidence="2" id="KW-0812">Transmembrane</keyword>
<evidence type="ECO:0000256" key="2">
    <source>
        <dbReference type="SAM" id="Phobius"/>
    </source>
</evidence>
<evidence type="ECO:0000313" key="3">
    <source>
        <dbReference type="EMBL" id="THH41851.1"/>
    </source>
</evidence>
<name>A0A4S4NTN3_9BACT</name>
<feature type="transmembrane region" description="Helical" evidence="2">
    <location>
        <begin position="34"/>
        <end position="53"/>
    </location>
</feature>
<evidence type="ECO:0000256" key="1">
    <source>
        <dbReference type="SAM" id="MobiDB-lite"/>
    </source>
</evidence>
<dbReference type="RefSeq" id="WP_136456746.1">
    <property type="nucleotide sequence ID" value="NZ_SRSF01000001.1"/>
</dbReference>
<dbReference type="AlphaFoldDB" id="A0A4S4NTN3"/>
<dbReference type="OrthoDB" id="1496304at2"/>
<protein>
    <submittedName>
        <fullName evidence="3">Uncharacterized protein</fullName>
    </submittedName>
</protein>
<keyword evidence="4" id="KW-1185">Reference proteome</keyword>
<reference evidence="3 4" key="1">
    <citation type="submission" date="2019-04" db="EMBL/GenBank/DDBJ databases">
        <title>Lewinella litorea sp. nov., isolated from a marine sand.</title>
        <authorList>
            <person name="Yoon J.-H."/>
        </authorList>
    </citation>
    <scope>NUCLEOTIDE SEQUENCE [LARGE SCALE GENOMIC DNA]</scope>
    <source>
        <strain evidence="3 4">HSMS-39</strain>
    </source>
</reference>
<dbReference type="Proteomes" id="UP000308528">
    <property type="component" value="Unassembled WGS sequence"/>
</dbReference>
<evidence type="ECO:0000313" key="4">
    <source>
        <dbReference type="Proteomes" id="UP000308528"/>
    </source>
</evidence>